<comment type="catalytic activity">
    <reaction evidence="15">
        <text>[GlcNAc-(1-&gt;4)-Mur2Ac(oyl-L-Ala-gamma-D-Glu-L-Lys-D-Ala-D-Ala)](n)-di-trans,octa-cis-undecaprenyl diphosphate + beta-D-GlcNAc-(1-&gt;4)-Mur2Ac(oyl-L-Ala-gamma-D-Glu-L-Lys-D-Ala-D-Ala)-di-trans,octa-cis-undecaprenyl diphosphate = [GlcNAc-(1-&gt;4)-Mur2Ac(oyl-L-Ala-gamma-D-Glu-L-Lys-D-Ala-D-Ala)](n+1)-di-trans,octa-cis-undecaprenyl diphosphate + di-trans,octa-cis-undecaprenyl diphosphate + H(+)</text>
        <dbReference type="Rhea" id="RHEA:23708"/>
        <dbReference type="Rhea" id="RHEA-COMP:9602"/>
        <dbReference type="Rhea" id="RHEA-COMP:9603"/>
        <dbReference type="ChEBI" id="CHEBI:15378"/>
        <dbReference type="ChEBI" id="CHEBI:58405"/>
        <dbReference type="ChEBI" id="CHEBI:60033"/>
        <dbReference type="ChEBI" id="CHEBI:78435"/>
        <dbReference type="EC" id="2.4.99.28"/>
    </reaction>
</comment>
<evidence type="ECO:0000256" key="15">
    <source>
        <dbReference type="ARBA" id="ARBA00049902"/>
    </source>
</evidence>
<keyword evidence="5" id="KW-0133">Cell shape</keyword>
<comment type="function">
    <text evidence="16">Peptidoglycan polymerase that is essential for cell division.</text>
</comment>
<evidence type="ECO:0000256" key="12">
    <source>
        <dbReference type="ARBA" id="ARBA00041185"/>
    </source>
</evidence>
<dbReference type="InterPro" id="IPR001182">
    <property type="entry name" value="FtsW/RodA"/>
</dbReference>
<evidence type="ECO:0000256" key="3">
    <source>
        <dbReference type="ARBA" id="ARBA00022679"/>
    </source>
</evidence>
<evidence type="ECO:0000256" key="10">
    <source>
        <dbReference type="ARBA" id="ARBA00033270"/>
    </source>
</evidence>
<feature type="transmembrane region" description="Helical" evidence="17">
    <location>
        <begin position="21"/>
        <end position="41"/>
    </location>
</feature>
<evidence type="ECO:0000256" key="6">
    <source>
        <dbReference type="ARBA" id="ARBA00022984"/>
    </source>
</evidence>
<evidence type="ECO:0000256" key="17">
    <source>
        <dbReference type="SAM" id="Phobius"/>
    </source>
</evidence>
<evidence type="ECO:0000256" key="1">
    <source>
        <dbReference type="ARBA" id="ARBA00004141"/>
    </source>
</evidence>
<evidence type="ECO:0000256" key="16">
    <source>
        <dbReference type="ARBA" id="ARBA00049966"/>
    </source>
</evidence>
<evidence type="ECO:0000256" key="2">
    <source>
        <dbReference type="ARBA" id="ARBA00022676"/>
    </source>
</evidence>
<feature type="transmembrane region" description="Helical" evidence="17">
    <location>
        <begin position="182"/>
        <end position="199"/>
    </location>
</feature>
<dbReference type="EC" id="2.4.99.28" evidence="14"/>
<sequence length="420" mass="44934">MAARGARGAREVPAHIMGPRIILLLTTLALLLLGFVMVYSTSSVIALSTGDPAEVNPMADMVGQVKYAAVGIVLAIILWKFIPYTLWKSNAVWIVWGVAFVLLLATAFMGVGEDEWGASRWLAVGGASLQPSEFAKIALVLVAARLFSDFRDGQLTVSTFFVLIFLLVLAPVLLVLVQQSDLGTAMICVVGIVAVMWLGEVPTRVIVVVLLAVVALGLVGIFGSEYRRARLMVFLNPWNDGEGGYGTGYQLIHSLYAISGGGLFGVGLGNSHEKFLYLTQSDTDFIFAIIAEELGLVGALAVIVLFLLFLYAGMRVARSAPDGFGTMIAGGLTIMIAFQAFLNIAMVIGWFPVVGKPLPFISSGGSSLIASLMMVGLILSVSQGSNVSEVYERRRADLRVVRAEPAEPRSGSSRARSNRR</sequence>
<feature type="transmembrane region" description="Helical" evidence="17">
    <location>
        <begin position="61"/>
        <end position="79"/>
    </location>
</feature>
<evidence type="ECO:0000256" key="7">
    <source>
        <dbReference type="ARBA" id="ARBA00022989"/>
    </source>
</evidence>
<evidence type="ECO:0000256" key="5">
    <source>
        <dbReference type="ARBA" id="ARBA00022960"/>
    </source>
</evidence>
<accession>A0ABT7DMV4</accession>
<evidence type="ECO:0000313" key="18">
    <source>
        <dbReference type="EMBL" id="MDJ1650862.1"/>
    </source>
</evidence>
<feature type="transmembrane region" description="Helical" evidence="17">
    <location>
        <begin position="324"/>
        <end position="351"/>
    </location>
</feature>
<keyword evidence="4 17" id="KW-0812">Transmembrane</keyword>
<keyword evidence="7 17" id="KW-1133">Transmembrane helix</keyword>
<keyword evidence="8 17" id="KW-0472">Membrane</keyword>
<keyword evidence="19" id="KW-1185">Reference proteome</keyword>
<dbReference type="EMBL" id="JASJEU010000015">
    <property type="protein sequence ID" value="MDJ1650862.1"/>
    <property type="molecule type" value="Genomic_DNA"/>
</dbReference>
<feature type="transmembrane region" description="Helical" evidence="17">
    <location>
        <begin position="155"/>
        <end position="177"/>
    </location>
</feature>
<dbReference type="Proteomes" id="UP001232750">
    <property type="component" value="Unassembled WGS sequence"/>
</dbReference>
<dbReference type="PANTHER" id="PTHR30474">
    <property type="entry name" value="CELL CYCLE PROTEIN"/>
    <property type="match status" value="1"/>
</dbReference>
<evidence type="ECO:0000256" key="14">
    <source>
        <dbReference type="ARBA" id="ARBA00044770"/>
    </source>
</evidence>
<protein>
    <recommendedName>
        <fullName evidence="12">Probable peptidoglycan glycosyltransferase FtsW</fullName>
        <ecNumber evidence="14">2.4.99.28</ecNumber>
    </recommendedName>
    <alternativeName>
        <fullName evidence="13">Cell division protein FtsW</fullName>
    </alternativeName>
    <alternativeName>
        <fullName evidence="10">Cell wall polymerase</fullName>
    </alternativeName>
    <alternativeName>
        <fullName evidence="9">Peptidoglycan polymerase</fullName>
    </alternativeName>
</protein>
<evidence type="ECO:0000256" key="4">
    <source>
        <dbReference type="ARBA" id="ARBA00022692"/>
    </source>
</evidence>
<dbReference type="RefSeq" id="WP_283832205.1">
    <property type="nucleotide sequence ID" value="NZ_JASJEU010000015.1"/>
</dbReference>
<evidence type="ECO:0000313" key="19">
    <source>
        <dbReference type="Proteomes" id="UP001232750"/>
    </source>
</evidence>
<reference evidence="18 19" key="1">
    <citation type="submission" date="2023-05" db="EMBL/GenBank/DDBJ databases">
        <title>Gordonibacter KGMB12511T sp. nov., isolated from faeces of healthy Korean.</title>
        <authorList>
            <person name="Kim H.S."/>
            <person name="Kim J.-S."/>
            <person name="Suh M.K."/>
            <person name="Eom M.K."/>
            <person name="Do H.E."/>
            <person name="Lee J.-S."/>
        </authorList>
    </citation>
    <scope>NUCLEOTIDE SEQUENCE [LARGE SCALE GENOMIC DNA]</scope>
    <source>
        <strain evidence="18 19">KGMB12511</strain>
    </source>
</reference>
<feature type="transmembrane region" description="Helical" evidence="17">
    <location>
        <begin position="244"/>
        <end position="265"/>
    </location>
</feature>
<evidence type="ECO:0000256" key="9">
    <source>
        <dbReference type="ARBA" id="ARBA00032370"/>
    </source>
</evidence>
<evidence type="ECO:0000256" key="8">
    <source>
        <dbReference type="ARBA" id="ARBA00023136"/>
    </source>
</evidence>
<dbReference type="Pfam" id="PF01098">
    <property type="entry name" value="FTSW_RODA_SPOVE"/>
    <property type="match status" value="1"/>
</dbReference>
<evidence type="ECO:0000256" key="13">
    <source>
        <dbReference type="ARBA" id="ARBA00041418"/>
    </source>
</evidence>
<comment type="similarity">
    <text evidence="11">Belongs to the SEDS family. FtsW subfamily.</text>
</comment>
<comment type="caution">
    <text evidence="18">The sequence shown here is derived from an EMBL/GenBank/DDBJ whole genome shotgun (WGS) entry which is preliminary data.</text>
</comment>
<dbReference type="PANTHER" id="PTHR30474:SF2">
    <property type="entry name" value="PEPTIDOGLYCAN GLYCOSYLTRANSFERASE FTSW-RELATED"/>
    <property type="match status" value="1"/>
</dbReference>
<keyword evidence="2" id="KW-0328">Glycosyltransferase</keyword>
<feature type="transmembrane region" description="Helical" evidence="17">
    <location>
        <begin position="357"/>
        <end position="379"/>
    </location>
</feature>
<comment type="subcellular location">
    <subcellularLocation>
        <location evidence="1">Membrane</location>
        <topology evidence="1">Multi-pass membrane protein</topology>
    </subcellularLocation>
</comment>
<feature type="transmembrane region" description="Helical" evidence="17">
    <location>
        <begin position="285"/>
        <end position="312"/>
    </location>
</feature>
<proteinExistence type="inferred from homology"/>
<keyword evidence="6" id="KW-0573">Peptidoglycan synthesis</keyword>
<organism evidence="18 19">
    <name type="scientific">Gordonibacter faecis</name>
    <dbReference type="NCBI Taxonomy" id="3047475"/>
    <lineage>
        <taxon>Bacteria</taxon>
        <taxon>Bacillati</taxon>
        <taxon>Actinomycetota</taxon>
        <taxon>Coriobacteriia</taxon>
        <taxon>Eggerthellales</taxon>
        <taxon>Eggerthellaceae</taxon>
        <taxon>Gordonibacter</taxon>
    </lineage>
</organism>
<name>A0ABT7DMV4_9ACTN</name>
<evidence type="ECO:0000256" key="11">
    <source>
        <dbReference type="ARBA" id="ARBA00038053"/>
    </source>
</evidence>
<feature type="transmembrane region" description="Helical" evidence="17">
    <location>
        <begin position="205"/>
        <end position="223"/>
    </location>
</feature>
<gene>
    <name evidence="18" type="ORF">QNJ86_08620</name>
</gene>
<keyword evidence="3" id="KW-0808">Transferase</keyword>
<feature type="transmembrane region" description="Helical" evidence="17">
    <location>
        <begin position="91"/>
        <end position="111"/>
    </location>
</feature>